<dbReference type="AlphaFoldDB" id="A0A7V7GTQ0"/>
<gene>
    <name evidence="1" type="ORF">DT594_07870</name>
</gene>
<comment type="caution">
    <text evidence="1">The sequence shown here is derived from an EMBL/GenBank/DDBJ whole genome shotgun (WGS) entry which is preliminary data.</text>
</comment>
<sequence length="88" mass="9860">MKGSAPALLSDLPRDSSYGRLLRRLDQAMDMARTREWMAGRTPTVTELELSGLSAEDQELLWRIIEELQVSANSVLIPAPPAPQRTRQ</sequence>
<name>A0A7V7GTQ0_9GAMM</name>
<proteinExistence type="predicted"/>
<evidence type="ECO:0000313" key="1">
    <source>
        <dbReference type="EMBL" id="KAA0694792.1"/>
    </source>
</evidence>
<evidence type="ECO:0000313" key="2">
    <source>
        <dbReference type="Proteomes" id="UP000463138"/>
    </source>
</evidence>
<protein>
    <submittedName>
        <fullName evidence="1">Uncharacterized protein</fullName>
    </submittedName>
</protein>
<accession>A0A7V7GTQ0</accession>
<reference evidence="1 2" key="1">
    <citation type="submission" date="2018-07" db="EMBL/GenBank/DDBJ databases">
        <title>Pseudomonas laoshanensis sp. nov., isolated from soil.</title>
        <authorList>
            <person name="Sun J."/>
            <person name="Yu L."/>
            <person name="Wang M."/>
            <person name="Zhang C."/>
        </authorList>
    </citation>
    <scope>NUCLEOTIDE SEQUENCE [LARGE SCALE GENOMIC DNA]</scope>
    <source>
        <strain evidence="1 2">Y22</strain>
    </source>
</reference>
<organism evidence="1 2">
    <name type="scientific">Halopseudomonas laoshanensis</name>
    <dbReference type="NCBI Taxonomy" id="2268758"/>
    <lineage>
        <taxon>Bacteria</taxon>
        <taxon>Pseudomonadati</taxon>
        <taxon>Pseudomonadota</taxon>
        <taxon>Gammaproteobacteria</taxon>
        <taxon>Pseudomonadales</taxon>
        <taxon>Pseudomonadaceae</taxon>
        <taxon>Halopseudomonas</taxon>
    </lineage>
</organism>
<dbReference type="Proteomes" id="UP000463138">
    <property type="component" value="Unassembled WGS sequence"/>
</dbReference>
<dbReference type="EMBL" id="QOVF01000002">
    <property type="protein sequence ID" value="KAA0694792.1"/>
    <property type="molecule type" value="Genomic_DNA"/>
</dbReference>
<keyword evidence="2" id="KW-1185">Reference proteome</keyword>